<feature type="compositionally biased region" description="Basic and acidic residues" evidence="1">
    <location>
        <begin position="397"/>
        <end position="408"/>
    </location>
</feature>
<name>A0A428NP02_9HYPO</name>
<protein>
    <submittedName>
        <fullName evidence="2">Uncharacterized protein</fullName>
    </submittedName>
</protein>
<sequence>MAQMAGGAKAPNPVGGKAFWKPCALLLDDLHGSIVGGKKLGVQGLDIETTIVFSKAQDASSWMGFTIEFPMGSTIEDDGFGTCHRLERRNAGLQVPTVTDVRTIRVKFPRGRITYSVDSLDDDKLQRLFPAATRLLSIVRVSLQDGSEVTVEGYGLPFANPGHPSEGWLNRLEPIVGDKTLVDILNQRDFTFIVHKPSDVLRRDWNEDQLPPPFAYPYGTMHDWDIERSVNLIENNKGHQFWPAWCFDDQNSHAAAMAQSEIQDVLWLDNAAEQIAKERFLAHFVTTKDGENMETETNSYFAIVSLTSEFLDHYDNPWRHLLRDEFLTVELYHRPEDERYTAVWEARIITHPAEINSQENVRPIGKHDLVMQVRCSEGSDRSREPSFGVRTFGNRGEASKAMEKSTGH</sequence>
<dbReference type="AlphaFoldDB" id="A0A428NP02"/>
<reference evidence="2 3" key="1">
    <citation type="submission" date="2017-06" db="EMBL/GenBank/DDBJ databases">
        <title>Comparative genomic analysis of Ambrosia Fusariam Clade fungi.</title>
        <authorList>
            <person name="Stajich J.E."/>
            <person name="Carrillo J."/>
            <person name="Kijimoto T."/>
            <person name="Eskalen A."/>
            <person name="O'Donnell K."/>
            <person name="Kasson M."/>
        </authorList>
    </citation>
    <scope>NUCLEOTIDE SEQUENCE [LARGE SCALE GENOMIC DNA]</scope>
    <source>
        <strain evidence="2 3">NRRL62584</strain>
    </source>
</reference>
<dbReference type="EMBL" id="NKCI01000365">
    <property type="protein sequence ID" value="RSL42487.1"/>
    <property type="molecule type" value="Genomic_DNA"/>
</dbReference>
<proteinExistence type="predicted"/>
<organism evidence="2 3">
    <name type="scientific">Fusarium duplospermum</name>
    <dbReference type="NCBI Taxonomy" id="1325734"/>
    <lineage>
        <taxon>Eukaryota</taxon>
        <taxon>Fungi</taxon>
        <taxon>Dikarya</taxon>
        <taxon>Ascomycota</taxon>
        <taxon>Pezizomycotina</taxon>
        <taxon>Sordariomycetes</taxon>
        <taxon>Hypocreomycetidae</taxon>
        <taxon>Hypocreales</taxon>
        <taxon>Nectriaceae</taxon>
        <taxon>Fusarium</taxon>
        <taxon>Fusarium solani species complex</taxon>
    </lineage>
</organism>
<dbReference type="STRING" id="1325734.A0A428NP02"/>
<gene>
    <name evidence="2" type="ORF">CEP54_015465</name>
</gene>
<keyword evidence="3" id="KW-1185">Reference proteome</keyword>
<evidence type="ECO:0000313" key="3">
    <source>
        <dbReference type="Proteomes" id="UP000288168"/>
    </source>
</evidence>
<evidence type="ECO:0000313" key="2">
    <source>
        <dbReference type="EMBL" id="RSL42487.1"/>
    </source>
</evidence>
<dbReference type="OrthoDB" id="6513042at2759"/>
<feature type="region of interest" description="Disordered" evidence="1">
    <location>
        <begin position="377"/>
        <end position="408"/>
    </location>
</feature>
<accession>A0A428NP02</accession>
<evidence type="ECO:0000256" key="1">
    <source>
        <dbReference type="SAM" id="MobiDB-lite"/>
    </source>
</evidence>
<comment type="caution">
    <text evidence="2">The sequence shown here is derived from an EMBL/GenBank/DDBJ whole genome shotgun (WGS) entry which is preliminary data.</text>
</comment>
<dbReference type="Proteomes" id="UP000288168">
    <property type="component" value="Unassembled WGS sequence"/>
</dbReference>